<dbReference type="InterPro" id="IPR018358">
    <property type="entry name" value="Disintegrin_CS"/>
</dbReference>
<evidence type="ECO:0000256" key="1">
    <source>
        <dbReference type="ARBA" id="ARBA00004479"/>
    </source>
</evidence>
<dbReference type="FunFam" id="4.10.70.10:FF:000001">
    <property type="entry name" value="Disintegrin and metalloproteinase domain-containing protein 22"/>
    <property type="match status" value="1"/>
</dbReference>
<reference evidence="14 15" key="1">
    <citation type="journal article" date="2022" name="Nat. Ecol. Evol.">
        <title>A masculinizing supergene underlies an exaggerated male reproductive morph in a spider.</title>
        <authorList>
            <person name="Hendrickx F."/>
            <person name="De Corte Z."/>
            <person name="Sonet G."/>
            <person name="Van Belleghem S.M."/>
            <person name="Kostlbacher S."/>
            <person name="Vangestel C."/>
        </authorList>
    </citation>
    <scope>NUCLEOTIDE SEQUENCE [LARGE SCALE GENOMIC DNA]</scope>
    <source>
        <strain evidence="14">W744_W776</strain>
    </source>
</reference>
<dbReference type="AlphaFoldDB" id="A0AAV6U8I6"/>
<dbReference type="Pfam" id="PF00200">
    <property type="entry name" value="Disintegrin"/>
    <property type="match status" value="1"/>
</dbReference>
<evidence type="ECO:0000259" key="11">
    <source>
        <dbReference type="PROSITE" id="PS50026"/>
    </source>
</evidence>
<dbReference type="PROSITE" id="PS50215">
    <property type="entry name" value="ADAM_MEPRO"/>
    <property type="match status" value="1"/>
</dbReference>
<dbReference type="GO" id="GO:0004222">
    <property type="term" value="F:metalloendopeptidase activity"/>
    <property type="evidence" value="ECO:0007669"/>
    <property type="project" value="InterPro"/>
</dbReference>
<sequence length="752" mass="83603">MCFLLFLLMLGGICDEFVATPGPGEAGLRVLFQDRANQDLITHLGTRYEVVHPVQVGQEWGRRLSTRTSPEASSHLQQTSLLIETFEYKLHLDLELNTNLFPPTLVQFVYEKEGSPYSIQELPENCYYHAKMKNYPTGRAAFYTCNGIRGIIVLENKVFLLHPLRGNHSDSPPHLLYHLSSDEILNCGNVNEAIGTLENIMQINHEENVIQRNKYIELALVVDQNLFEKFKLPLKDVVASTIEIVNYADLLFRPLNTYISVVYVEIWSENQVDMQHDISETLKRFQIYSERRMKRISIDSAQLLSGLRFSHNKKGKANLDTICTINAVGVTSVSDVFKRHVTSIALAHSIGHNLGMTHDKTDCDCSESPGCIMANEAPYFSSSIFSSCSIMEYHKTLNRGYGACLFNMPTMRKSICGNSVLEESEECDCGPPEECMTRDPCCDPLTCKLITHAQCSSGPCCKKCKLLSSDHLCRRSKGECDIPEFCSGKDGQCPEDLYKRNGAICSGGLGYCFQGSCPLLKSQCQNIWGDDSDSANSACFEKLNVLGTPNGNCGLDSRGDIHKCEIQDSFCGTLQCSDGDKAPVSKDDLPADFVIYRMNAKGVVHECKARTFSSEDFEQGLVKDGTKCGYQKFCSNQTCTSIKSLVSGKCPLEEFQSTCSGHGVCTNLNSCSCEEGWRGIDCSVMDEERNGDDYYNSREDSVLGENEFQLNLKLGITVLAASIILGLGLLVIVVLFIFYRNLKTAKTSIAKI</sequence>
<keyword evidence="7" id="KW-0245">EGF-like domain</keyword>
<evidence type="ECO:0008006" key="16">
    <source>
        <dbReference type="Google" id="ProtNLM"/>
    </source>
</evidence>
<keyword evidence="10" id="KW-0732">Signal</keyword>
<dbReference type="PROSITE" id="PS01186">
    <property type="entry name" value="EGF_2"/>
    <property type="match status" value="1"/>
</dbReference>
<dbReference type="CDD" id="cd04269">
    <property type="entry name" value="ZnMc_adamalysin_II_like"/>
    <property type="match status" value="1"/>
</dbReference>
<dbReference type="Pfam" id="PF08516">
    <property type="entry name" value="ADAM_CR"/>
    <property type="match status" value="1"/>
</dbReference>
<keyword evidence="15" id="KW-1185">Reference proteome</keyword>
<keyword evidence="3 9" id="KW-1133">Transmembrane helix</keyword>
<dbReference type="InterPro" id="IPR034027">
    <property type="entry name" value="Reprolysin_adamalysin"/>
</dbReference>
<feature type="domain" description="Peptidase M12B" evidence="13">
    <location>
        <begin position="214"/>
        <end position="409"/>
    </location>
</feature>
<feature type="transmembrane region" description="Helical" evidence="9">
    <location>
        <begin position="714"/>
        <end position="739"/>
    </location>
</feature>
<dbReference type="PANTHER" id="PTHR11905">
    <property type="entry name" value="ADAM A DISINTEGRIN AND METALLOPROTEASE DOMAIN"/>
    <property type="match status" value="1"/>
</dbReference>
<feature type="disulfide bond" evidence="7">
    <location>
        <begin position="673"/>
        <end position="682"/>
    </location>
</feature>
<dbReference type="GO" id="GO:0016020">
    <property type="term" value="C:membrane"/>
    <property type="evidence" value="ECO:0007669"/>
    <property type="project" value="UniProtKB-SubCell"/>
</dbReference>
<name>A0AAV6U8I6_9ARAC</name>
<keyword evidence="2 9" id="KW-0812">Transmembrane</keyword>
<evidence type="ECO:0000313" key="15">
    <source>
        <dbReference type="Proteomes" id="UP000827092"/>
    </source>
</evidence>
<protein>
    <recommendedName>
        <fullName evidence="16">Disintegrin and metalloproteinase domain-containing protein 9</fullName>
    </recommendedName>
</protein>
<proteinExistence type="predicted"/>
<feature type="domain" description="Disintegrin" evidence="12">
    <location>
        <begin position="413"/>
        <end position="501"/>
    </location>
</feature>
<comment type="subcellular location">
    <subcellularLocation>
        <location evidence="1">Membrane</location>
        <topology evidence="1">Single-pass type I membrane protein</topology>
    </subcellularLocation>
</comment>
<comment type="caution">
    <text evidence="7">Lacks conserved residue(s) required for the propagation of feature annotation.</text>
</comment>
<dbReference type="Gene3D" id="3.40.390.10">
    <property type="entry name" value="Collagenase (Catalytic Domain)"/>
    <property type="match status" value="1"/>
</dbReference>
<evidence type="ECO:0000256" key="5">
    <source>
        <dbReference type="ARBA" id="ARBA00023157"/>
    </source>
</evidence>
<dbReference type="SMART" id="SM00050">
    <property type="entry name" value="DISIN"/>
    <property type="match status" value="1"/>
</dbReference>
<dbReference type="SMART" id="SM00608">
    <property type="entry name" value="ACR"/>
    <property type="match status" value="1"/>
</dbReference>
<dbReference type="PANTHER" id="PTHR11905:SF237">
    <property type="entry name" value="MIND-MELD, ISOFORM J"/>
    <property type="match status" value="1"/>
</dbReference>
<dbReference type="InterPro" id="IPR001590">
    <property type="entry name" value="Peptidase_M12B"/>
</dbReference>
<feature type="binding site" evidence="8">
    <location>
        <position position="358"/>
    </location>
    <ligand>
        <name>Zn(2+)</name>
        <dbReference type="ChEBI" id="CHEBI:29105"/>
        <note>catalytic</note>
    </ligand>
</feature>
<dbReference type="InterPro" id="IPR024079">
    <property type="entry name" value="MetalloPept_cat_dom_sf"/>
</dbReference>
<feature type="signal peptide" evidence="10">
    <location>
        <begin position="1"/>
        <end position="19"/>
    </location>
</feature>
<dbReference type="FunFam" id="3.40.390.10:FF:000002">
    <property type="entry name" value="Disintegrin and metalloproteinase domain-containing protein 22"/>
    <property type="match status" value="1"/>
</dbReference>
<keyword evidence="8" id="KW-0479">Metal-binding</keyword>
<dbReference type="PROSITE" id="PS50214">
    <property type="entry name" value="DISINTEGRIN_2"/>
    <property type="match status" value="1"/>
</dbReference>
<dbReference type="InterPro" id="IPR006586">
    <property type="entry name" value="ADAM_Cys-rich"/>
</dbReference>
<evidence type="ECO:0000256" key="6">
    <source>
        <dbReference type="PROSITE-ProRule" id="PRU00068"/>
    </source>
</evidence>
<dbReference type="PROSITE" id="PS50026">
    <property type="entry name" value="EGF_3"/>
    <property type="match status" value="1"/>
</dbReference>
<dbReference type="InterPro" id="IPR036436">
    <property type="entry name" value="Disintegrin_dom_sf"/>
</dbReference>
<dbReference type="Gene3D" id="4.10.70.10">
    <property type="entry name" value="Disintegrin domain"/>
    <property type="match status" value="1"/>
</dbReference>
<dbReference type="Pfam" id="PF01421">
    <property type="entry name" value="Reprolysin"/>
    <property type="match status" value="1"/>
</dbReference>
<evidence type="ECO:0000259" key="12">
    <source>
        <dbReference type="PROSITE" id="PS50214"/>
    </source>
</evidence>
<evidence type="ECO:0000259" key="13">
    <source>
        <dbReference type="PROSITE" id="PS50215"/>
    </source>
</evidence>
<organism evidence="14 15">
    <name type="scientific">Oedothorax gibbosus</name>
    <dbReference type="NCBI Taxonomy" id="931172"/>
    <lineage>
        <taxon>Eukaryota</taxon>
        <taxon>Metazoa</taxon>
        <taxon>Ecdysozoa</taxon>
        <taxon>Arthropoda</taxon>
        <taxon>Chelicerata</taxon>
        <taxon>Arachnida</taxon>
        <taxon>Araneae</taxon>
        <taxon>Araneomorphae</taxon>
        <taxon>Entelegynae</taxon>
        <taxon>Araneoidea</taxon>
        <taxon>Linyphiidae</taxon>
        <taxon>Erigoninae</taxon>
        <taxon>Oedothorax</taxon>
    </lineage>
</organism>
<dbReference type="PROSITE" id="PS00427">
    <property type="entry name" value="DISINTEGRIN_1"/>
    <property type="match status" value="1"/>
</dbReference>
<dbReference type="Pfam" id="PF23106">
    <property type="entry name" value="EGF_Teneurin"/>
    <property type="match status" value="1"/>
</dbReference>
<evidence type="ECO:0000256" key="2">
    <source>
        <dbReference type="ARBA" id="ARBA00022692"/>
    </source>
</evidence>
<feature type="binding site" evidence="8">
    <location>
        <position position="352"/>
    </location>
    <ligand>
        <name>Zn(2+)</name>
        <dbReference type="ChEBI" id="CHEBI:29105"/>
        <note>catalytic</note>
    </ligand>
</feature>
<feature type="disulfide bond" evidence="6">
    <location>
        <begin position="473"/>
        <end position="493"/>
    </location>
</feature>
<dbReference type="InterPro" id="IPR002870">
    <property type="entry name" value="Peptidase_M12B_N"/>
</dbReference>
<dbReference type="PROSITE" id="PS00022">
    <property type="entry name" value="EGF_1"/>
    <property type="match status" value="1"/>
</dbReference>
<dbReference type="InterPro" id="IPR000742">
    <property type="entry name" value="EGF"/>
</dbReference>
<dbReference type="GO" id="GO:0046872">
    <property type="term" value="F:metal ion binding"/>
    <property type="evidence" value="ECO:0007669"/>
    <property type="project" value="UniProtKB-KW"/>
</dbReference>
<feature type="chain" id="PRO_5043462292" description="Disintegrin and metalloproteinase domain-containing protein 9" evidence="10">
    <location>
        <begin position="20"/>
        <end position="752"/>
    </location>
</feature>
<accession>A0AAV6U8I6</accession>
<evidence type="ECO:0000313" key="14">
    <source>
        <dbReference type="EMBL" id="KAG8179956.1"/>
    </source>
</evidence>
<evidence type="ECO:0000256" key="3">
    <source>
        <dbReference type="ARBA" id="ARBA00022989"/>
    </source>
</evidence>
<comment type="caution">
    <text evidence="14">The sequence shown here is derived from an EMBL/GenBank/DDBJ whole genome shotgun (WGS) entry which is preliminary data.</text>
</comment>
<keyword evidence="4 9" id="KW-0472">Membrane</keyword>
<dbReference type="Proteomes" id="UP000827092">
    <property type="component" value="Unassembled WGS sequence"/>
</dbReference>
<evidence type="ECO:0000256" key="4">
    <source>
        <dbReference type="ARBA" id="ARBA00023136"/>
    </source>
</evidence>
<dbReference type="Gene3D" id="2.10.25.10">
    <property type="entry name" value="Laminin"/>
    <property type="match status" value="1"/>
</dbReference>
<gene>
    <name evidence="14" type="ORF">JTE90_015405</name>
</gene>
<keyword evidence="8" id="KW-0862">Zinc</keyword>
<feature type="binding site" evidence="8">
    <location>
        <position position="348"/>
    </location>
    <ligand>
        <name>Zn(2+)</name>
        <dbReference type="ChEBI" id="CHEBI:29105"/>
        <note>catalytic</note>
    </ligand>
</feature>
<dbReference type="SUPFAM" id="SSF55486">
    <property type="entry name" value="Metalloproteases ('zincins'), catalytic domain"/>
    <property type="match status" value="1"/>
</dbReference>
<dbReference type="EMBL" id="JAFNEN010000595">
    <property type="protein sequence ID" value="KAG8179956.1"/>
    <property type="molecule type" value="Genomic_DNA"/>
</dbReference>
<evidence type="ECO:0000256" key="10">
    <source>
        <dbReference type="SAM" id="SignalP"/>
    </source>
</evidence>
<dbReference type="Pfam" id="PF01562">
    <property type="entry name" value="Pep_M12B_propep"/>
    <property type="match status" value="1"/>
</dbReference>
<dbReference type="GO" id="GO:0006508">
    <property type="term" value="P:proteolysis"/>
    <property type="evidence" value="ECO:0007669"/>
    <property type="project" value="InterPro"/>
</dbReference>
<feature type="domain" description="EGF-like" evidence="11">
    <location>
        <begin position="651"/>
        <end position="683"/>
    </location>
</feature>
<dbReference type="InterPro" id="IPR001762">
    <property type="entry name" value="Disintegrin_dom"/>
</dbReference>
<keyword evidence="5 7" id="KW-1015">Disulfide bond</keyword>
<evidence type="ECO:0000256" key="8">
    <source>
        <dbReference type="PROSITE-ProRule" id="PRU00276"/>
    </source>
</evidence>
<evidence type="ECO:0000256" key="9">
    <source>
        <dbReference type="SAM" id="Phobius"/>
    </source>
</evidence>
<evidence type="ECO:0000256" key="7">
    <source>
        <dbReference type="PROSITE-ProRule" id="PRU00076"/>
    </source>
</evidence>
<dbReference type="SUPFAM" id="SSF57552">
    <property type="entry name" value="Blood coagulation inhibitor (disintegrin)"/>
    <property type="match status" value="1"/>
</dbReference>